<dbReference type="InterPro" id="IPR018490">
    <property type="entry name" value="cNMP-bd_dom_sf"/>
</dbReference>
<gene>
    <name evidence="2" type="ORF">BJP36_38625</name>
</gene>
<dbReference type="PROSITE" id="PS00888">
    <property type="entry name" value="CNMP_BINDING_1"/>
    <property type="match status" value="1"/>
</dbReference>
<dbReference type="Proteomes" id="UP000176944">
    <property type="component" value="Chromosome"/>
</dbReference>
<dbReference type="InterPro" id="IPR014710">
    <property type="entry name" value="RmlC-like_jellyroll"/>
</dbReference>
<name>A0A9Q9SV39_MOOP1</name>
<dbReference type="InterPro" id="IPR000595">
    <property type="entry name" value="cNMP-bd_dom"/>
</dbReference>
<organism evidence="2">
    <name type="scientific">Moorena producens (strain JHB)</name>
    <dbReference type="NCBI Taxonomy" id="1454205"/>
    <lineage>
        <taxon>Bacteria</taxon>
        <taxon>Bacillati</taxon>
        <taxon>Cyanobacteriota</taxon>
        <taxon>Cyanophyceae</taxon>
        <taxon>Coleofasciculales</taxon>
        <taxon>Coleofasciculaceae</taxon>
        <taxon>Moorena</taxon>
    </lineage>
</organism>
<sequence length="51" mass="5553">MLCQEGAPGDHLYMIVDGKAEVFRGEKLINTRTYATGTINGGSRPRRGSNN</sequence>
<evidence type="ECO:0000313" key="2">
    <source>
        <dbReference type="EMBL" id="WAN70241.1"/>
    </source>
</evidence>
<reference evidence="2" key="1">
    <citation type="journal article" date="2017" name="Proc. Natl. Acad. Sci. U.S.A.">
        <title>Comparative genomics uncovers the prolific and distinctive metabolic potential of the cyanobacterial genus Moorea.</title>
        <authorList>
            <person name="Leao T."/>
            <person name="Castelao G."/>
            <person name="Korobeynikov A."/>
            <person name="Monroe E.A."/>
            <person name="Podell S."/>
            <person name="Glukhov E."/>
            <person name="Allen E.E."/>
            <person name="Gerwick W.H."/>
            <person name="Gerwick L."/>
        </authorList>
    </citation>
    <scope>NUCLEOTIDE SEQUENCE</scope>
    <source>
        <strain evidence="2">JHB</strain>
    </source>
</reference>
<protein>
    <submittedName>
        <fullName evidence="2">Cyclic nucleotide-binding domain-containing protein</fullName>
    </submittedName>
</protein>
<dbReference type="EMBL" id="CP017708">
    <property type="protein sequence ID" value="WAN70241.1"/>
    <property type="molecule type" value="Genomic_DNA"/>
</dbReference>
<evidence type="ECO:0000259" key="1">
    <source>
        <dbReference type="PROSITE" id="PS50042"/>
    </source>
</evidence>
<dbReference type="AlphaFoldDB" id="A0A9Q9SV39"/>
<dbReference type="Gene3D" id="2.60.120.10">
    <property type="entry name" value="Jelly Rolls"/>
    <property type="match status" value="1"/>
</dbReference>
<dbReference type="SUPFAM" id="SSF51206">
    <property type="entry name" value="cAMP-binding domain-like"/>
    <property type="match status" value="1"/>
</dbReference>
<dbReference type="PROSITE" id="PS50042">
    <property type="entry name" value="CNMP_BINDING_3"/>
    <property type="match status" value="1"/>
</dbReference>
<feature type="domain" description="Cyclic nucleotide-binding" evidence="1">
    <location>
        <begin position="1"/>
        <end position="31"/>
    </location>
</feature>
<reference evidence="2" key="2">
    <citation type="submission" date="2022-10" db="EMBL/GenBank/DDBJ databases">
        <authorList>
            <person name="Ngo T.-E."/>
        </authorList>
    </citation>
    <scope>NUCLEOTIDE SEQUENCE</scope>
    <source>
        <strain evidence="2">JHB</strain>
    </source>
</reference>
<accession>A0A9Q9SV39</accession>
<proteinExistence type="predicted"/>
<dbReference type="InterPro" id="IPR018488">
    <property type="entry name" value="cNMP-bd_CS"/>
</dbReference>